<reference evidence="2 3" key="1">
    <citation type="journal article" date="2015" name="Genome Biol. Evol.">
        <title>Phylogenomic analyses indicate that early fungi evolved digesting cell walls of algal ancestors of land plants.</title>
        <authorList>
            <person name="Chang Y."/>
            <person name="Wang S."/>
            <person name="Sekimoto S."/>
            <person name="Aerts A.L."/>
            <person name="Choi C."/>
            <person name="Clum A."/>
            <person name="LaButti K.M."/>
            <person name="Lindquist E.A."/>
            <person name="Yee Ngan C."/>
            <person name="Ohm R.A."/>
            <person name="Salamov A.A."/>
            <person name="Grigoriev I.V."/>
            <person name="Spatafora J.W."/>
            <person name="Berbee M.L."/>
        </authorList>
    </citation>
    <scope>NUCLEOTIDE SEQUENCE [LARGE SCALE GENOMIC DNA]</scope>
    <source>
        <strain evidence="2 3">NRRL 1564</strain>
    </source>
</reference>
<proteinExistence type="predicted"/>
<dbReference type="EMBL" id="KZ303490">
    <property type="protein sequence ID" value="PIA18484.1"/>
    <property type="molecule type" value="Genomic_DNA"/>
</dbReference>
<evidence type="ECO:0000313" key="3">
    <source>
        <dbReference type="Proteomes" id="UP000242474"/>
    </source>
</evidence>
<protein>
    <submittedName>
        <fullName evidence="2">Uncharacterized protein</fullName>
    </submittedName>
</protein>
<feature type="region of interest" description="Disordered" evidence="1">
    <location>
        <begin position="1"/>
        <end position="52"/>
    </location>
</feature>
<dbReference type="Proteomes" id="UP000242474">
    <property type="component" value="Unassembled WGS sequence"/>
</dbReference>
<dbReference type="OrthoDB" id="5572338at2759"/>
<evidence type="ECO:0000313" key="2">
    <source>
        <dbReference type="EMBL" id="PIA18484.1"/>
    </source>
</evidence>
<keyword evidence="3" id="KW-1185">Reference proteome</keyword>
<name>A0A2G5BHI0_COERN</name>
<accession>A0A2G5BHI0</accession>
<evidence type="ECO:0000256" key="1">
    <source>
        <dbReference type="SAM" id="MobiDB-lite"/>
    </source>
</evidence>
<sequence length="142" mass="16121">MEMNTEVNGNAAANSAEMQQMQNPPTQENGSGQHAPKGSDNNGNSSLVRGGVAQINVTKLEKHISNEVQTYSKGGFPRQSERYYKLMSVLHIARMLFHDGLCQPIHREFYKRLAQIHHQQQQKLQQQSPQQPQQQQQVPFAR</sequence>
<organism evidence="2 3">
    <name type="scientific">Coemansia reversa (strain ATCC 12441 / NRRL 1564)</name>
    <dbReference type="NCBI Taxonomy" id="763665"/>
    <lineage>
        <taxon>Eukaryota</taxon>
        <taxon>Fungi</taxon>
        <taxon>Fungi incertae sedis</taxon>
        <taxon>Zoopagomycota</taxon>
        <taxon>Kickxellomycotina</taxon>
        <taxon>Kickxellomycetes</taxon>
        <taxon>Kickxellales</taxon>
        <taxon>Kickxellaceae</taxon>
        <taxon>Coemansia</taxon>
    </lineage>
</organism>
<dbReference type="AlphaFoldDB" id="A0A2G5BHI0"/>
<gene>
    <name evidence="2" type="ORF">COEREDRAFT_6715</name>
</gene>
<feature type="region of interest" description="Disordered" evidence="1">
    <location>
        <begin position="120"/>
        <end position="142"/>
    </location>
</feature>
<feature type="compositionally biased region" description="Polar residues" evidence="1">
    <location>
        <begin position="1"/>
        <end position="32"/>
    </location>
</feature>